<dbReference type="Gene3D" id="3.20.20.150">
    <property type="entry name" value="Divalent-metal-dependent TIM barrel enzymes"/>
    <property type="match status" value="1"/>
</dbReference>
<feature type="region of interest" description="Disordered" evidence="1">
    <location>
        <begin position="23"/>
        <end position="65"/>
    </location>
</feature>
<organism evidence="3">
    <name type="scientific">hydrothermal vent metagenome</name>
    <dbReference type="NCBI Taxonomy" id="652676"/>
    <lineage>
        <taxon>unclassified sequences</taxon>
        <taxon>metagenomes</taxon>
        <taxon>ecological metagenomes</taxon>
    </lineage>
</organism>
<gene>
    <name evidence="3" type="ORF">MNBD_PLANCTO03-700</name>
</gene>
<dbReference type="InterPro" id="IPR036237">
    <property type="entry name" value="Xyl_isomerase-like_sf"/>
</dbReference>
<reference evidence="3" key="1">
    <citation type="submission" date="2018-06" db="EMBL/GenBank/DDBJ databases">
        <authorList>
            <person name="Zhirakovskaya E."/>
        </authorList>
    </citation>
    <scope>NUCLEOTIDE SEQUENCE</scope>
</reference>
<dbReference type="EMBL" id="UOGK01000575">
    <property type="protein sequence ID" value="VAX41673.1"/>
    <property type="molecule type" value="Genomic_DNA"/>
</dbReference>
<evidence type="ECO:0000259" key="2">
    <source>
        <dbReference type="Pfam" id="PF01261"/>
    </source>
</evidence>
<protein>
    <recommendedName>
        <fullName evidence="2">Xylose isomerase-like TIM barrel domain-containing protein</fullName>
    </recommendedName>
</protein>
<name>A0A3B1DX74_9ZZZZ</name>
<dbReference type="SUPFAM" id="SSF51658">
    <property type="entry name" value="Xylose isomerase-like"/>
    <property type="match status" value="1"/>
</dbReference>
<evidence type="ECO:0000256" key="1">
    <source>
        <dbReference type="SAM" id="MobiDB-lite"/>
    </source>
</evidence>
<dbReference type="InterPro" id="IPR013022">
    <property type="entry name" value="Xyl_isomerase-like_TIM-brl"/>
</dbReference>
<accession>A0A3B1DX74</accession>
<feature type="domain" description="Xylose isomerase-like TIM barrel" evidence="2">
    <location>
        <begin position="98"/>
        <end position="328"/>
    </location>
</feature>
<dbReference type="AlphaFoldDB" id="A0A3B1DX74"/>
<dbReference type="PANTHER" id="PTHR12110">
    <property type="entry name" value="HYDROXYPYRUVATE ISOMERASE"/>
    <property type="match status" value="1"/>
</dbReference>
<dbReference type="PROSITE" id="PS51257">
    <property type="entry name" value="PROKAR_LIPOPROTEIN"/>
    <property type="match status" value="1"/>
</dbReference>
<proteinExistence type="predicted"/>
<dbReference type="PANTHER" id="PTHR12110:SF53">
    <property type="entry name" value="BLR5974 PROTEIN"/>
    <property type="match status" value="1"/>
</dbReference>
<dbReference type="InterPro" id="IPR050312">
    <property type="entry name" value="IolE/XylAMocC-like"/>
</dbReference>
<dbReference type="Pfam" id="PF01261">
    <property type="entry name" value="AP_endonuc_2"/>
    <property type="match status" value="1"/>
</dbReference>
<sequence>MKRREFLQVSTLSTLSAAGFALGGCAGPDQDGEAAADSTPAFPEQPDKHTSQTPEEVPEPSPPAPMLFSISLAQWSLHRTLKAGEMTNLDFPRVARENFGIDAIEYVNRFFDSKHRDRTYMTDLKTRCDDLGVTSLLIMCDGLGELGNPHAGRRNEAVSNHKPWVHAAKFLGCHSIRVNAASSGSFDEQQKLAADGLRKLCEFADGLGMNIIVENHGGFSSNGAWLAGVMELVDHPRIGTLPDFGNFCLDWSRREEPEAWYDRYKGVGEMMPWAKAVSAKSHNFDADGNETNTDYMRMLKIVVDAGYRGRVGIEYEGKQLSEDEGILATKRLLERVQEELSA</sequence>
<evidence type="ECO:0000313" key="3">
    <source>
        <dbReference type="EMBL" id="VAX41673.1"/>
    </source>
</evidence>